<dbReference type="InterPro" id="IPR050465">
    <property type="entry name" value="UPF0194_transport"/>
</dbReference>
<evidence type="ECO:0000256" key="5">
    <source>
        <dbReference type="SAM" id="Phobius"/>
    </source>
</evidence>
<keyword evidence="5" id="KW-1133">Transmembrane helix</keyword>
<evidence type="ECO:0000313" key="8">
    <source>
        <dbReference type="Proteomes" id="UP000076925"/>
    </source>
</evidence>
<evidence type="ECO:0000256" key="4">
    <source>
        <dbReference type="SAM" id="MobiDB-lite"/>
    </source>
</evidence>
<accession>A0A139WWT2</accession>
<dbReference type="GO" id="GO:0030313">
    <property type="term" value="C:cell envelope"/>
    <property type="evidence" value="ECO:0007669"/>
    <property type="project" value="UniProtKB-SubCell"/>
</dbReference>
<evidence type="ECO:0000313" key="7">
    <source>
        <dbReference type="EMBL" id="KYC36842.1"/>
    </source>
</evidence>
<protein>
    <recommendedName>
        <fullName evidence="6">Multidrug resistance protein MdtA-like barrel-sandwich hybrid domain-containing protein</fullName>
    </recommendedName>
</protein>
<dbReference type="RefSeq" id="WP_017744086.1">
    <property type="nucleotide sequence ID" value="NZ_KQ976354.1"/>
</dbReference>
<dbReference type="Pfam" id="PF25917">
    <property type="entry name" value="BSH_RND"/>
    <property type="match status" value="1"/>
</dbReference>
<dbReference type="STRING" id="128403.WA1_45095"/>
<organism evidence="7 8">
    <name type="scientific">Scytonema hofmannii PCC 7110</name>
    <dbReference type="NCBI Taxonomy" id="128403"/>
    <lineage>
        <taxon>Bacteria</taxon>
        <taxon>Bacillati</taxon>
        <taxon>Cyanobacteriota</taxon>
        <taxon>Cyanophyceae</taxon>
        <taxon>Nostocales</taxon>
        <taxon>Scytonemataceae</taxon>
        <taxon>Scytonema</taxon>
    </lineage>
</organism>
<feature type="domain" description="Multidrug resistance protein MdtA-like barrel-sandwich hybrid" evidence="6">
    <location>
        <begin position="85"/>
        <end position="328"/>
    </location>
</feature>
<keyword evidence="8" id="KW-1185">Reference proteome</keyword>
<feature type="compositionally biased region" description="Basic and acidic residues" evidence="4">
    <location>
        <begin position="8"/>
        <end position="24"/>
    </location>
</feature>
<proteinExistence type="predicted"/>
<comment type="caution">
    <text evidence="7">The sequence shown here is derived from an EMBL/GenBank/DDBJ whole genome shotgun (WGS) entry which is preliminary data.</text>
</comment>
<dbReference type="PANTHER" id="PTHR32347">
    <property type="entry name" value="EFFLUX SYSTEM COMPONENT YKNX-RELATED"/>
    <property type="match status" value="1"/>
</dbReference>
<keyword evidence="5" id="KW-0472">Membrane</keyword>
<dbReference type="OrthoDB" id="9778236at2"/>
<evidence type="ECO:0000256" key="3">
    <source>
        <dbReference type="SAM" id="Coils"/>
    </source>
</evidence>
<dbReference type="SUPFAM" id="SSF111369">
    <property type="entry name" value="HlyD-like secretion proteins"/>
    <property type="match status" value="2"/>
</dbReference>
<feature type="coiled-coil region" evidence="3">
    <location>
        <begin position="228"/>
        <end position="293"/>
    </location>
</feature>
<evidence type="ECO:0000259" key="6">
    <source>
        <dbReference type="Pfam" id="PF25917"/>
    </source>
</evidence>
<dbReference type="InterPro" id="IPR030190">
    <property type="entry name" value="MacA_alpha-hairpin_sf"/>
</dbReference>
<feature type="region of interest" description="Disordered" evidence="4">
    <location>
        <begin position="1"/>
        <end position="37"/>
    </location>
</feature>
<dbReference type="PRINTS" id="PR01490">
    <property type="entry name" value="RTXTOXIND"/>
</dbReference>
<comment type="subcellular location">
    <subcellularLocation>
        <location evidence="1">Cell envelope</location>
    </subcellularLocation>
</comment>
<feature type="transmembrane region" description="Helical" evidence="5">
    <location>
        <begin position="43"/>
        <end position="61"/>
    </location>
</feature>
<dbReference type="GO" id="GO:0019898">
    <property type="term" value="C:extrinsic component of membrane"/>
    <property type="evidence" value="ECO:0007669"/>
    <property type="project" value="InterPro"/>
</dbReference>
<dbReference type="GO" id="GO:1990195">
    <property type="term" value="C:macrolide transmembrane transporter complex"/>
    <property type="evidence" value="ECO:0007669"/>
    <property type="project" value="InterPro"/>
</dbReference>
<evidence type="ECO:0000256" key="2">
    <source>
        <dbReference type="ARBA" id="ARBA00023054"/>
    </source>
</evidence>
<dbReference type="AlphaFoldDB" id="A0A139WWT2"/>
<dbReference type="InterPro" id="IPR058625">
    <property type="entry name" value="MdtA-like_BSH"/>
</dbReference>
<dbReference type="Gene3D" id="2.40.50.100">
    <property type="match status" value="1"/>
</dbReference>
<feature type="coiled-coil region" evidence="3">
    <location>
        <begin position="123"/>
        <end position="196"/>
    </location>
</feature>
<evidence type="ECO:0000256" key="1">
    <source>
        <dbReference type="ARBA" id="ARBA00004196"/>
    </source>
</evidence>
<keyword evidence="5" id="KW-0812">Transmembrane</keyword>
<reference evidence="7 8" key="1">
    <citation type="journal article" date="2013" name="Genome Biol. Evol.">
        <title>Genomes of Stigonematalean cyanobacteria (subsection V) and the evolution of oxygenic photosynthesis from prokaryotes to plastids.</title>
        <authorList>
            <person name="Dagan T."/>
            <person name="Roettger M."/>
            <person name="Stucken K."/>
            <person name="Landan G."/>
            <person name="Koch R."/>
            <person name="Major P."/>
            <person name="Gould S.B."/>
            <person name="Goremykin V.V."/>
            <person name="Rippka R."/>
            <person name="Tandeau de Marsac N."/>
            <person name="Gugger M."/>
            <person name="Lockhart P.J."/>
            <person name="Allen J.F."/>
            <person name="Brune I."/>
            <person name="Maus I."/>
            <person name="Puhler A."/>
            <person name="Martin W.F."/>
        </authorList>
    </citation>
    <scope>NUCLEOTIDE SEQUENCE [LARGE SCALE GENOMIC DNA]</scope>
    <source>
        <strain evidence="7 8">PCC 7110</strain>
    </source>
</reference>
<dbReference type="Gene3D" id="6.10.140.1990">
    <property type="match status" value="1"/>
</dbReference>
<keyword evidence="2 3" id="KW-0175">Coiled coil</keyword>
<sequence length="420" mass="45797">MTQTPTEPIHDARDTNSSPVEDRTQVSQLQPSPQKPRRHIPKAVLVLGAIALIAGAGYTVYRVFIYQPEPEGLFLSGRIEGYETDVSAKIGGRIASVAVREGDLVKPGQSLVQIDDSELRAQFQGASARVRGAQERLERSRQQLPVLEAQLQQANLTTQQAKQESQGRVEQAENALAAARSQLVEAQANLELSRVKQKRSNYLYSQGAVSAQRKDEDDATLSVNQARVATARQQVQSAQGTLTQAQATLRNTPIRAAAALQIEKQIVQARTDITVAQQEVKNVQAAQAEVQANLNYLKVNSPLTGSIITRSVETGEVVAVGAPLVTIVNLDNLYLRGFIPEGELGKVRIGQSSLVYLDTYPNQPLKATVTRIDPKASFTPENIYFKKDRITQVFGVELTLKNPQGLAKPGMPADGRIFGF</sequence>
<dbReference type="Gene3D" id="2.40.30.170">
    <property type="match status" value="1"/>
</dbReference>
<dbReference type="PANTHER" id="PTHR32347:SF23">
    <property type="entry name" value="BLL5650 PROTEIN"/>
    <property type="match status" value="1"/>
</dbReference>
<dbReference type="EMBL" id="ANNX02000047">
    <property type="protein sequence ID" value="KYC36842.1"/>
    <property type="molecule type" value="Genomic_DNA"/>
</dbReference>
<dbReference type="GO" id="GO:1990961">
    <property type="term" value="P:xenobiotic detoxification by transmembrane export across the plasma membrane"/>
    <property type="evidence" value="ECO:0007669"/>
    <property type="project" value="InterPro"/>
</dbReference>
<dbReference type="Proteomes" id="UP000076925">
    <property type="component" value="Unassembled WGS sequence"/>
</dbReference>
<gene>
    <name evidence="7" type="ORF">WA1_45095</name>
</gene>
<name>A0A139WWT2_9CYAN</name>